<dbReference type="SUPFAM" id="SSF55781">
    <property type="entry name" value="GAF domain-like"/>
    <property type="match status" value="2"/>
</dbReference>
<dbReference type="SUPFAM" id="SSF55785">
    <property type="entry name" value="PYP-like sensor domain (PAS domain)"/>
    <property type="match status" value="2"/>
</dbReference>
<dbReference type="InterPro" id="IPR029016">
    <property type="entry name" value="GAF-like_dom_sf"/>
</dbReference>
<dbReference type="Pfam" id="PF01590">
    <property type="entry name" value="GAF"/>
    <property type="match status" value="1"/>
</dbReference>
<reference evidence="5" key="1">
    <citation type="journal article" date="2015" name="PeerJ">
        <title>First genomic representation of candidate bacterial phylum KSB3 points to enhanced environmental sensing as a trigger of wastewater bulking.</title>
        <authorList>
            <person name="Sekiguchi Y."/>
            <person name="Ohashi A."/>
            <person name="Parks D.H."/>
            <person name="Yamauchi T."/>
            <person name="Tyson G.W."/>
            <person name="Hugenholtz P."/>
        </authorList>
    </citation>
    <scope>NUCLEOTIDE SEQUENCE [LARGE SCALE GENOMIC DNA]</scope>
</reference>
<evidence type="ECO:0000256" key="2">
    <source>
        <dbReference type="SAM" id="Phobius"/>
    </source>
</evidence>
<evidence type="ECO:0000313" key="5">
    <source>
        <dbReference type="EMBL" id="GAK50278.1"/>
    </source>
</evidence>
<dbReference type="Gene3D" id="3.30.450.20">
    <property type="entry name" value="PAS domain"/>
    <property type="match status" value="3"/>
</dbReference>
<dbReference type="InterPro" id="IPR036457">
    <property type="entry name" value="PPM-type-like_dom_sf"/>
</dbReference>
<dbReference type="InterPro" id="IPR001610">
    <property type="entry name" value="PAC"/>
</dbReference>
<dbReference type="GO" id="GO:0016791">
    <property type="term" value="F:phosphatase activity"/>
    <property type="evidence" value="ECO:0007669"/>
    <property type="project" value="TreeGrafter"/>
</dbReference>
<dbReference type="PROSITE" id="PS50112">
    <property type="entry name" value="PAS"/>
    <property type="match status" value="1"/>
</dbReference>
<dbReference type="Gene3D" id="3.60.40.10">
    <property type="entry name" value="PPM-type phosphatase domain"/>
    <property type="match status" value="1"/>
</dbReference>
<evidence type="ECO:0000259" key="3">
    <source>
        <dbReference type="PROSITE" id="PS50112"/>
    </source>
</evidence>
<dbReference type="STRING" id="1499966.U14_01506"/>
<dbReference type="Pfam" id="PF07228">
    <property type="entry name" value="SpoIIE"/>
    <property type="match status" value="1"/>
</dbReference>
<dbReference type="InterPro" id="IPR001932">
    <property type="entry name" value="PPM-type_phosphatase-like_dom"/>
</dbReference>
<dbReference type="InterPro" id="IPR000014">
    <property type="entry name" value="PAS"/>
</dbReference>
<organism evidence="5">
    <name type="scientific">Candidatus Moduliflexus flocculans</name>
    <dbReference type="NCBI Taxonomy" id="1499966"/>
    <lineage>
        <taxon>Bacteria</taxon>
        <taxon>Candidatus Moduliflexota</taxon>
        <taxon>Candidatus Moduliflexia</taxon>
        <taxon>Candidatus Moduliflexales</taxon>
        <taxon>Candidatus Moduliflexaceae</taxon>
    </lineage>
</organism>
<dbReference type="SMART" id="SM00091">
    <property type="entry name" value="PAS"/>
    <property type="match status" value="2"/>
</dbReference>
<feature type="domain" description="PAS" evidence="3">
    <location>
        <begin position="73"/>
        <end position="119"/>
    </location>
</feature>
<dbReference type="Gene3D" id="3.30.450.40">
    <property type="match status" value="2"/>
</dbReference>
<dbReference type="SUPFAM" id="SSF81606">
    <property type="entry name" value="PP2C-like"/>
    <property type="match status" value="1"/>
</dbReference>
<dbReference type="SMART" id="SM00086">
    <property type="entry name" value="PAC"/>
    <property type="match status" value="2"/>
</dbReference>
<protein>
    <submittedName>
        <fullName evidence="5">Protein serine phosphatase with GAF(S) sensor(S)</fullName>
    </submittedName>
</protein>
<dbReference type="Pfam" id="PF13185">
    <property type="entry name" value="GAF_2"/>
    <property type="match status" value="1"/>
</dbReference>
<dbReference type="CDD" id="cd00130">
    <property type="entry name" value="PAS"/>
    <property type="match status" value="2"/>
</dbReference>
<evidence type="ECO:0000313" key="6">
    <source>
        <dbReference type="Proteomes" id="UP000030700"/>
    </source>
</evidence>
<dbReference type="HOGENOM" id="CLU_321771_0_0_0"/>
<keyword evidence="2" id="KW-0812">Transmembrane</keyword>
<keyword evidence="2" id="KW-1133">Transmembrane helix</keyword>
<keyword evidence="2" id="KW-0472">Membrane</keyword>
<feature type="domain" description="PAC" evidence="4">
    <location>
        <begin position="146"/>
        <end position="198"/>
    </location>
</feature>
<dbReference type="SMART" id="SM00331">
    <property type="entry name" value="PP2C_SIG"/>
    <property type="match status" value="1"/>
</dbReference>
<name>A0A0S6VY93_9BACT</name>
<sequence>MMTRRAQLRFDLLRYFSLSSLIAFALVIALFARFIEGHHVVFSAVLVIFSVFYVLLLLIARHAQRIVERQSAELYRLSQAVEQNPDGVLLTDLHGDIEYANARYAEMTGYSVEEMIGKTSRIFQSGVTESPVYDDLWATITAGRVWSGEFCNKRKDGSFYWEHATIAPIYDAAGNMTHFVATKEDITERKLADDALRKSQERFQKVIEHDVDAIVVVDQERIVRFINPAARRLFDVQDDAAMIGKHFSIPALNGESTELEIPRRDGSTSVVEIRSVEIEWEKQPAYLESLRDITEHKQIEDALRASQQQLSETYQREHQRRLLSDTLRKIAGIVSSTLDTDEVLRLILDQLERVITYHRATVSTLEEETLFLMAGKDKRGDVIKQFHYSAYKYPLNAEVLRSKKPICIPDVSRDSRWHPSPTMQTIRSMIFAPLLVQRQPIGILAVSRVDEIPYEDDDARTVFAFANQVAIAMHNAQLYGRMQERNRRLALLHDVSQTLASTFEMSKFLTGACETLVRNFHADHSAVLLFDDAYTHGEIIAESPPGHVRGLRLSLQEYGVAKEILETAQAVAVLDAQHDPRTEKIRDFVQTVGIQSLLVVPIISKGRIIGSFSLSLTQERREFERSEIEMAQTIASQMAVAIENARWIEKEHQRLEEELSIAWHIQNSLLPVGVPDIPGLDCAGFCYPASKVGGDFYNYFAFPQNELGVAVGDVAGKGIQAALMMALSVGLLTTKVQKDLSPSTLLATLNADLQPHVRRNWMNTALTYATLHPSVTFPGAWHLQMANAGLVPPLVRRQNRDIEWCEVGGLPLGISEKSVYPEKDMLLYPGDMLILCSDGVTEAMNAEQGMYGNERFAQRVASLTEKSAQQALTTLLEDVRSFAGDNDTGDDVTMVVIIVR</sequence>
<keyword evidence="6" id="KW-1185">Reference proteome</keyword>
<dbReference type="PROSITE" id="PS50113">
    <property type="entry name" value="PAC"/>
    <property type="match status" value="2"/>
</dbReference>
<dbReference type="PANTHER" id="PTHR43156">
    <property type="entry name" value="STAGE II SPORULATION PROTEIN E-RELATED"/>
    <property type="match status" value="1"/>
</dbReference>
<dbReference type="AlphaFoldDB" id="A0A0S6VY93"/>
<accession>A0A0S6VY93</accession>
<dbReference type="Proteomes" id="UP000030700">
    <property type="component" value="Unassembled WGS sequence"/>
</dbReference>
<feature type="domain" description="PAC" evidence="4">
    <location>
        <begin position="255"/>
        <end position="305"/>
    </location>
</feature>
<dbReference type="InterPro" id="IPR003018">
    <property type="entry name" value="GAF"/>
</dbReference>
<proteinExistence type="predicted"/>
<dbReference type="EMBL" id="DF820456">
    <property type="protein sequence ID" value="GAK50278.1"/>
    <property type="molecule type" value="Genomic_DNA"/>
</dbReference>
<dbReference type="NCBIfam" id="TIGR00229">
    <property type="entry name" value="sensory_box"/>
    <property type="match status" value="2"/>
</dbReference>
<dbReference type="Pfam" id="PF13188">
    <property type="entry name" value="PAS_8"/>
    <property type="match status" value="1"/>
</dbReference>
<dbReference type="SMART" id="SM00065">
    <property type="entry name" value="GAF"/>
    <property type="match status" value="2"/>
</dbReference>
<evidence type="ECO:0000256" key="1">
    <source>
        <dbReference type="ARBA" id="ARBA00022801"/>
    </source>
</evidence>
<dbReference type="PANTHER" id="PTHR43156:SF2">
    <property type="entry name" value="STAGE II SPORULATION PROTEIN E"/>
    <property type="match status" value="1"/>
</dbReference>
<evidence type="ECO:0000259" key="4">
    <source>
        <dbReference type="PROSITE" id="PS50113"/>
    </source>
</evidence>
<dbReference type="InterPro" id="IPR035965">
    <property type="entry name" value="PAS-like_dom_sf"/>
</dbReference>
<dbReference type="InterPro" id="IPR052016">
    <property type="entry name" value="Bact_Sigma-Reg"/>
</dbReference>
<dbReference type="Pfam" id="PF13426">
    <property type="entry name" value="PAS_9"/>
    <property type="match status" value="1"/>
</dbReference>
<keyword evidence="1" id="KW-0378">Hydrolase</keyword>
<feature type="transmembrane region" description="Helical" evidence="2">
    <location>
        <begin position="41"/>
        <end position="60"/>
    </location>
</feature>
<feature type="transmembrane region" description="Helical" evidence="2">
    <location>
        <begin position="12"/>
        <end position="35"/>
    </location>
</feature>
<dbReference type="InterPro" id="IPR000700">
    <property type="entry name" value="PAS-assoc_C"/>
</dbReference>
<gene>
    <name evidence="5" type="ORF">U14_01506</name>
</gene>